<dbReference type="EMBL" id="CU459003">
    <property type="protein sequence ID" value="CAM76749.1"/>
    <property type="molecule type" value="Genomic_DNA"/>
</dbReference>
<accession>A4U1J2</accession>
<evidence type="ECO:0000256" key="1">
    <source>
        <dbReference type="SAM" id="SignalP"/>
    </source>
</evidence>
<keyword evidence="2" id="KW-0670">Pyruvate</keyword>
<reference evidence="2" key="1">
    <citation type="journal article" date="2007" name="J. Bacteriol.">
        <title>Comparative genome analysis of four magnetotactic bacteria reveals a complex set of group-specific genes implicated in magnetosome biomineralization and function.</title>
        <authorList>
            <person name="Richter M."/>
            <person name="Kube M."/>
            <person name="Bazylinski D.A."/>
            <person name="Lombardot T."/>
            <person name="Gloeckner F.O."/>
            <person name="Reinhardt R."/>
            <person name="Schueler D."/>
        </authorList>
    </citation>
    <scope>NUCLEOTIDE SEQUENCE</scope>
    <source>
        <strain evidence="2">MSR-1</strain>
    </source>
</reference>
<name>A4U1J2_9PROT</name>
<dbReference type="AlphaFoldDB" id="A4U1J2"/>
<dbReference type="RefSeq" id="WP_106001831.1">
    <property type="nucleotide sequence ID" value="NZ_CP027527.1"/>
</dbReference>
<sequence length="153" mass="16179">MDWKFRVAAVAASVAVAACASVVGSTESSVQIRTNPDQARCELKGYDYSASVQTPAEVTIPHSAAPVTVSCLAPGFRITTYTLDAKGDGWIWGNSAFMLATGGIAVLGALVDESRGAGRAYADQVQYDLTPDTARMVRARNRSGDVDLHLQAR</sequence>
<keyword evidence="1" id="KW-0732">Signal</keyword>
<protein>
    <submittedName>
        <fullName evidence="2">Thiamine pyrophosphate-requiring enzymes [acetolactate synthase, pyruvate dehydrogenase (Cytochrome), glyoxylate carboligase, phosphonopyruvate decarboxylase]</fullName>
    </submittedName>
</protein>
<keyword evidence="2" id="KW-0436">Ligase</keyword>
<dbReference type="PROSITE" id="PS51257">
    <property type="entry name" value="PROKAR_LIPOPROTEIN"/>
    <property type="match status" value="1"/>
</dbReference>
<evidence type="ECO:0000313" key="2">
    <source>
        <dbReference type="EMBL" id="CAM76749.1"/>
    </source>
</evidence>
<proteinExistence type="predicted"/>
<dbReference type="GO" id="GO:0016874">
    <property type="term" value="F:ligase activity"/>
    <property type="evidence" value="ECO:0007669"/>
    <property type="project" value="UniProtKB-KW"/>
</dbReference>
<feature type="chain" id="PRO_5002674436" evidence="1">
    <location>
        <begin position="21"/>
        <end position="153"/>
    </location>
</feature>
<organism evidence="2">
    <name type="scientific">Magnetospirillum gryphiswaldense</name>
    <dbReference type="NCBI Taxonomy" id="55518"/>
    <lineage>
        <taxon>Bacteria</taxon>
        <taxon>Pseudomonadati</taxon>
        <taxon>Pseudomonadota</taxon>
        <taxon>Alphaproteobacteria</taxon>
        <taxon>Rhodospirillales</taxon>
        <taxon>Rhodospirillaceae</taxon>
        <taxon>Magnetospirillum</taxon>
    </lineage>
</organism>
<gene>
    <name evidence="2" type="ORF">MGR_3102</name>
</gene>
<feature type="signal peptide" evidence="1">
    <location>
        <begin position="1"/>
        <end position="20"/>
    </location>
</feature>